<evidence type="ECO:0000256" key="1">
    <source>
        <dbReference type="ARBA" id="ARBA00004651"/>
    </source>
</evidence>
<evidence type="ECO:0000259" key="8">
    <source>
        <dbReference type="Pfam" id="PF04239"/>
    </source>
</evidence>
<dbReference type="Gene3D" id="3.30.240.20">
    <property type="entry name" value="bsu07140 like domains"/>
    <property type="match status" value="1"/>
</dbReference>
<organism evidence="9 10">
    <name type="scientific">Candidatus Methylobacter favarea</name>
    <dbReference type="NCBI Taxonomy" id="2707345"/>
    <lineage>
        <taxon>Bacteria</taxon>
        <taxon>Pseudomonadati</taxon>
        <taxon>Pseudomonadota</taxon>
        <taxon>Gammaproteobacteria</taxon>
        <taxon>Methylococcales</taxon>
        <taxon>Methylococcaceae</taxon>
        <taxon>Methylobacter</taxon>
    </lineage>
</organism>
<accession>A0A8S0X9M5</accession>
<feature type="transmembrane region" description="Helical" evidence="7">
    <location>
        <begin position="71"/>
        <end position="91"/>
    </location>
</feature>
<dbReference type="Proteomes" id="UP000494216">
    <property type="component" value="Unassembled WGS sequence"/>
</dbReference>
<keyword evidence="3" id="KW-1003">Cell membrane</keyword>
<dbReference type="GO" id="GO:0005886">
    <property type="term" value="C:plasma membrane"/>
    <property type="evidence" value="ECO:0007669"/>
    <property type="project" value="UniProtKB-SubCell"/>
</dbReference>
<keyword evidence="5 7" id="KW-1133">Transmembrane helix</keyword>
<gene>
    <name evidence="9" type="ORF">METHB2_70063</name>
</gene>
<evidence type="ECO:0000313" key="9">
    <source>
        <dbReference type="EMBL" id="CAA9892456.1"/>
    </source>
</evidence>
<evidence type="ECO:0000256" key="6">
    <source>
        <dbReference type="ARBA" id="ARBA00023136"/>
    </source>
</evidence>
<dbReference type="EMBL" id="CADCXN010000102">
    <property type="protein sequence ID" value="CAA9892456.1"/>
    <property type="molecule type" value="Genomic_DNA"/>
</dbReference>
<dbReference type="Pfam" id="PF04239">
    <property type="entry name" value="DUF421"/>
    <property type="match status" value="1"/>
</dbReference>
<feature type="transmembrane region" description="Helical" evidence="7">
    <location>
        <begin position="20"/>
        <end position="38"/>
    </location>
</feature>
<sequence>MPDIDWEGMFMFSASPLEIIIRGTVVYWFLFLVFRFVVRRDVGSVGIADVLVLVIVADAAQNAMAGQYKSISEGCILVSTIVFWNFLLDWLSYRYPKLGRLAQSGILCLVKDGKMLRKNMRKEMVTEEELMSKVRQQGLEDLSQVRDVYMEGDGTISVIKREP</sequence>
<name>A0A8S0X9M5_9GAMM</name>
<evidence type="ECO:0000256" key="7">
    <source>
        <dbReference type="SAM" id="Phobius"/>
    </source>
</evidence>
<dbReference type="RefSeq" id="WP_174627226.1">
    <property type="nucleotide sequence ID" value="NZ_CADCXN010000102.1"/>
</dbReference>
<reference evidence="9 10" key="1">
    <citation type="submission" date="2020-02" db="EMBL/GenBank/DDBJ databases">
        <authorList>
            <person name="Hogendoorn C."/>
        </authorList>
    </citation>
    <scope>NUCLEOTIDE SEQUENCE [LARGE SCALE GENOMIC DNA]</scope>
    <source>
        <strain evidence="9">METHB21</strain>
    </source>
</reference>
<comment type="caution">
    <text evidence="9">The sequence shown here is derived from an EMBL/GenBank/DDBJ whole genome shotgun (WGS) entry which is preliminary data.</text>
</comment>
<keyword evidence="6 7" id="KW-0472">Membrane</keyword>
<evidence type="ECO:0000256" key="2">
    <source>
        <dbReference type="ARBA" id="ARBA00006448"/>
    </source>
</evidence>
<comment type="subcellular location">
    <subcellularLocation>
        <location evidence="1">Cell membrane</location>
        <topology evidence="1">Multi-pass membrane protein</topology>
    </subcellularLocation>
</comment>
<protein>
    <recommendedName>
        <fullName evidence="8">YetF C-terminal domain-containing protein</fullName>
    </recommendedName>
</protein>
<evidence type="ECO:0000256" key="5">
    <source>
        <dbReference type="ARBA" id="ARBA00022989"/>
    </source>
</evidence>
<evidence type="ECO:0000313" key="10">
    <source>
        <dbReference type="Proteomes" id="UP000494216"/>
    </source>
</evidence>
<dbReference type="AlphaFoldDB" id="A0A8S0X9M5"/>
<feature type="transmembrane region" description="Helical" evidence="7">
    <location>
        <begin position="45"/>
        <end position="65"/>
    </location>
</feature>
<proteinExistence type="inferred from homology"/>
<dbReference type="PANTHER" id="PTHR34582:SF6">
    <property type="entry name" value="UPF0702 TRANSMEMBRANE PROTEIN YCAP"/>
    <property type="match status" value="1"/>
</dbReference>
<keyword evidence="4 7" id="KW-0812">Transmembrane</keyword>
<comment type="similarity">
    <text evidence="2">Belongs to the UPF0702 family.</text>
</comment>
<feature type="domain" description="YetF C-terminal" evidence="8">
    <location>
        <begin position="97"/>
        <end position="161"/>
    </location>
</feature>
<evidence type="ECO:0000256" key="4">
    <source>
        <dbReference type="ARBA" id="ARBA00022692"/>
    </source>
</evidence>
<dbReference type="PANTHER" id="PTHR34582">
    <property type="entry name" value="UPF0702 TRANSMEMBRANE PROTEIN YCAP"/>
    <property type="match status" value="1"/>
</dbReference>
<dbReference type="InterPro" id="IPR023090">
    <property type="entry name" value="UPF0702_alpha/beta_dom_sf"/>
</dbReference>
<evidence type="ECO:0000256" key="3">
    <source>
        <dbReference type="ARBA" id="ARBA00022475"/>
    </source>
</evidence>
<keyword evidence="10" id="KW-1185">Reference proteome</keyword>
<dbReference type="InterPro" id="IPR007353">
    <property type="entry name" value="DUF421"/>
</dbReference>